<evidence type="ECO:0000313" key="4">
    <source>
        <dbReference type="Proteomes" id="UP001501095"/>
    </source>
</evidence>
<dbReference type="Pfam" id="PF01381">
    <property type="entry name" value="HTH_3"/>
    <property type="match status" value="1"/>
</dbReference>
<dbReference type="PANTHER" id="PTHR46797:SF1">
    <property type="entry name" value="METHYLPHOSPHONATE SYNTHASE"/>
    <property type="match status" value="1"/>
</dbReference>
<dbReference type="CDD" id="cd00093">
    <property type="entry name" value="HTH_XRE"/>
    <property type="match status" value="1"/>
</dbReference>
<evidence type="ECO:0000256" key="1">
    <source>
        <dbReference type="ARBA" id="ARBA00023125"/>
    </source>
</evidence>
<keyword evidence="1" id="KW-0238">DNA-binding</keyword>
<accession>A0ABP6B1Q4</accession>
<dbReference type="InterPro" id="IPR013096">
    <property type="entry name" value="Cupin_2"/>
</dbReference>
<dbReference type="PANTHER" id="PTHR46797">
    <property type="entry name" value="HTH-TYPE TRANSCRIPTIONAL REGULATOR"/>
    <property type="match status" value="1"/>
</dbReference>
<dbReference type="InterPro" id="IPR011051">
    <property type="entry name" value="RmlC_Cupin_sf"/>
</dbReference>
<proteinExistence type="predicted"/>
<dbReference type="SUPFAM" id="SSF51182">
    <property type="entry name" value="RmlC-like cupins"/>
    <property type="match status" value="1"/>
</dbReference>
<gene>
    <name evidence="3" type="ORF">GCM10010423_29700</name>
</gene>
<comment type="caution">
    <text evidence="3">The sequence shown here is derived from an EMBL/GenBank/DDBJ whole genome shotgun (WGS) entry which is preliminary data.</text>
</comment>
<dbReference type="Pfam" id="PF07883">
    <property type="entry name" value="Cupin_2"/>
    <property type="match status" value="1"/>
</dbReference>
<dbReference type="Gene3D" id="1.10.260.40">
    <property type="entry name" value="lambda repressor-like DNA-binding domains"/>
    <property type="match status" value="1"/>
</dbReference>
<protein>
    <submittedName>
        <fullName evidence="3">XRE family transcriptional regulator</fullName>
    </submittedName>
</protein>
<dbReference type="CDD" id="cd02209">
    <property type="entry name" value="cupin_XRE_C"/>
    <property type="match status" value="1"/>
</dbReference>
<organism evidence="3 4">
    <name type="scientific">Streptomyces levis</name>
    <dbReference type="NCBI Taxonomy" id="285566"/>
    <lineage>
        <taxon>Bacteria</taxon>
        <taxon>Bacillati</taxon>
        <taxon>Actinomycetota</taxon>
        <taxon>Actinomycetes</taxon>
        <taxon>Kitasatosporales</taxon>
        <taxon>Streptomycetaceae</taxon>
        <taxon>Streptomyces</taxon>
    </lineage>
</organism>
<reference evidence="4" key="1">
    <citation type="journal article" date="2019" name="Int. J. Syst. Evol. Microbiol.">
        <title>The Global Catalogue of Microorganisms (GCM) 10K type strain sequencing project: providing services to taxonomists for standard genome sequencing and annotation.</title>
        <authorList>
            <consortium name="The Broad Institute Genomics Platform"/>
            <consortium name="The Broad Institute Genome Sequencing Center for Infectious Disease"/>
            <person name="Wu L."/>
            <person name="Ma J."/>
        </authorList>
    </citation>
    <scope>NUCLEOTIDE SEQUENCE [LARGE SCALE GENOMIC DNA]</scope>
    <source>
        <strain evidence="4">JCM 6924</strain>
    </source>
</reference>
<dbReference type="InterPro" id="IPR014710">
    <property type="entry name" value="RmlC-like_jellyroll"/>
</dbReference>
<evidence type="ECO:0000259" key="2">
    <source>
        <dbReference type="PROSITE" id="PS50943"/>
    </source>
</evidence>
<dbReference type="SMART" id="SM00530">
    <property type="entry name" value="HTH_XRE"/>
    <property type="match status" value="1"/>
</dbReference>
<dbReference type="PROSITE" id="PS50943">
    <property type="entry name" value="HTH_CROC1"/>
    <property type="match status" value="1"/>
</dbReference>
<dbReference type="InterPro" id="IPR001387">
    <property type="entry name" value="Cro/C1-type_HTH"/>
</dbReference>
<dbReference type="SUPFAM" id="SSF47413">
    <property type="entry name" value="lambda repressor-like DNA-binding domains"/>
    <property type="match status" value="1"/>
</dbReference>
<dbReference type="Gene3D" id="2.60.120.10">
    <property type="entry name" value="Jelly Rolls"/>
    <property type="match status" value="1"/>
</dbReference>
<sequence length="197" mass="21260">MSSDPTQLDEALLARRVGEQVKSLRKKSGLSTRALAAAAGISQPFLSQVERGVSTPSMITTYRLAEALGVLPGALLPPADEQAVTVVRAHEGERLPVAARPDAAVGRTLLMRPDSALEIIEYDIRPGEYIEEWFELDGELGLFVVTGGIRVELEGGGVHDLGPRDFISHPASMRHRWMLTGDEPAHVILSLAHPSRG</sequence>
<feature type="domain" description="HTH cro/C1-type" evidence="2">
    <location>
        <begin position="21"/>
        <end position="75"/>
    </location>
</feature>
<keyword evidence="4" id="KW-1185">Reference proteome</keyword>
<dbReference type="Proteomes" id="UP001501095">
    <property type="component" value="Unassembled WGS sequence"/>
</dbReference>
<dbReference type="InterPro" id="IPR050807">
    <property type="entry name" value="TransReg_Diox_bact_type"/>
</dbReference>
<dbReference type="EMBL" id="BAAATM010000009">
    <property type="protein sequence ID" value="GAA2532121.1"/>
    <property type="molecule type" value="Genomic_DNA"/>
</dbReference>
<dbReference type="InterPro" id="IPR010982">
    <property type="entry name" value="Lambda_DNA-bd_dom_sf"/>
</dbReference>
<evidence type="ECO:0000313" key="3">
    <source>
        <dbReference type="EMBL" id="GAA2532121.1"/>
    </source>
</evidence>
<name>A0ABP6B1Q4_9ACTN</name>
<dbReference type="RefSeq" id="WP_344536874.1">
    <property type="nucleotide sequence ID" value="NZ_BAAATM010000009.1"/>
</dbReference>